<comment type="caution">
    <text evidence="1">The sequence shown here is derived from an EMBL/GenBank/DDBJ whole genome shotgun (WGS) entry which is preliminary data.</text>
</comment>
<name>A0A831PJB5_9BACT</name>
<evidence type="ECO:0000313" key="1">
    <source>
        <dbReference type="EMBL" id="HDR51574.1"/>
    </source>
</evidence>
<accession>A0A831PJB5</accession>
<gene>
    <name evidence="1" type="ORF">ENN90_08135</name>
</gene>
<protein>
    <submittedName>
        <fullName evidence="1">Uncharacterized protein</fullName>
    </submittedName>
</protein>
<proteinExistence type="predicted"/>
<dbReference type="AlphaFoldDB" id="A0A831PJB5"/>
<sequence length="68" mass="7813">MYGGYSDGTGTEYLQKFPADDYTLNLLDDDATREWRVVLAEDLSTYTYQLLYNGNVVFSAEFDLTRPI</sequence>
<dbReference type="EMBL" id="DSDK01000447">
    <property type="protein sequence ID" value="HDR51574.1"/>
    <property type="molecule type" value="Genomic_DNA"/>
</dbReference>
<reference evidence="1" key="1">
    <citation type="journal article" date="2020" name="mSystems">
        <title>Genome- and Community-Level Interaction Insights into Carbon Utilization and Element Cycling Functions of Hydrothermarchaeota in Hydrothermal Sediment.</title>
        <authorList>
            <person name="Zhou Z."/>
            <person name="Liu Y."/>
            <person name="Xu W."/>
            <person name="Pan J."/>
            <person name="Luo Z.H."/>
            <person name="Li M."/>
        </authorList>
    </citation>
    <scope>NUCLEOTIDE SEQUENCE [LARGE SCALE GENOMIC DNA]</scope>
    <source>
        <strain evidence="1">SpSt-1217</strain>
    </source>
</reference>
<organism evidence="1">
    <name type="scientific">Mariniphaga anaerophila</name>
    <dbReference type="NCBI Taxonomy" id="1484053"/>
    <lineage>
        <taxon>Bacteria</taxon>
        <taxon>Pseudomonadati</taxon>
        <taxon>Bacteroidota</taxon>
        <taxon>Bacteroidia</taxon>
        <taxon>Marinilabiliales</taxon>
        <taxon>Prolixibacteraceae</taxon>
        <taxon>Mariniphaga</taxon>
    </lineage>
</organism>
<dbReference type="Proteomes" id="UP000886047">
    <property type="component" value="Unassembled WGS sequence"/>
</dbReference>